<dbReference type="AlphaFoldDB" id="A0A016UIW3"/>
<protein>
    <submittedName>
        <fullName evidence="1">Uncharacterized protein</fullName>
    </submittedName>
</protein>
<proteinExistence type="predicted"/>
<name>A0A016UIW3_9BILA</name>
<sequence>MEVSSKQFCTPICCVDSAKTSDSTLQVASETGFVDDASTTGRLCTKAAKLHLSVKKTREPSMESAAAVEETLRLAGAGCEVDELVVVARHQPEVELSRSYDRCSADLKIHVN</sequence>
<keyword evidence="2" id="KW-1185">Reference proteome</keyword>
<accession>A0A016UIW3</accession>
<evidence type="ECO:0000313" key="1">
    <source>
        <dbReference type="EMBL" id="EYC14787.1"/>
    </source>
</evidence>
<evidence type="ECO:0000313" key="2">
    <source>
        <dbReference type="Proteomes" id="UP000024635"/>
    </source>
</evidence>
<dbReference type="Proteomes" id="UP000024635">
    <property type="component" value="Unassembled WGS sequence"/>
</dbReference>
<dbReference type="EMBL" id="JARK01001375">
    <property type="protein sequence ID" value="EYC14787.1"/>
    <property type="molecule type" value="Genomic_DNA"/>
</dbReference>
<reference evidence="2" key="1">
    <citation type="journal article" date="2015" name="Nat. Genet.">
        <title>The genome and transcriptome of the zoonotic hookworm Ancylostoma ceylanicum identify infection-specific gene families.</title>
        <authorList>
            <person name="Schwarz E.M."/>
            <person name="Hu Y."/>
            <person name="Antoshechkin I."/>
            <person name="Miller M.M."/>
            <person name="Sternberg P.W."/>
            <person name="Aroian R.V."/>
        </authorList>
    </citation>
    <scope>NUCLEOTIDE SEQUENCE</scope>
    <source>
        <strain evidence="2">HY135</strain>
    </source>
</reference>
<comment type="caution">
    <text evidence="1">The sequence shown here is derived from an EMBL/GenBank/DDBJ whole genome shotgun (WGS) entry which is preliminary data.</text>
</comment>
<organism evidence="1 2">
    <name type="scientific">Ancylostoma ceylanicum</name>
    <dbReference type="NCBI Taxonomy" id="53326"/>
    <lineage>
        <taxon>Eukaryota</taxon>
        <taxon>Metazoa</taxon>
        <taxon>Ecdysozoa</taxon>
        <taxon>Nematoda</taxon>
        <taxon>Chromadorea</taxon>
        <taxon>Rhabditida</taxon>
        <taxon>Rhabditina</taxon>
        <taxon>Rhabditomorpha</taxon>
        <taxon>Strongyloidea</taxon>
        <taxon>Ancylostomatidae</taxon>
        <taxon>Ancylostomatinae</taxon>
        <taxon>Ancylostoma</taxon>
    </lineage>
</organism>
<gene>
    <name evidence="1" type="primary">Acey_s0039.g157</name>
    <name evidence="1" type="ORF">Y032_0039g157</name>
</gene>